<proteinExistence type="predicted"/>
<evidence type="ECO:0000256" key="1">
    <source>
        <dbReference type="SAM" id="MobiDB-lite"/>
    </source>
</evidence>
<dbReference type="AlphaFoldDB" id="A0A8I2C3J1"/>
<dbReference type="EMBL" id="JAFICZ010000001">
    <property type="protein sequence ID" value="MBP1293634.1"/>
    <property type="molecule type" value="Genomic_DNA"/>
</dbReference>
<gene>
    <name evidence="2" type="ORF">JOH49_003387</name>
</gene>
<name>A0A8I2C3J1_BRAEL</name>
<dbReference type="Proteomes" id="UP000673383">
    <property type="component" value="Unassembled WGS sequence"/>
</dbReference>
<dbReference type="RefSeq" id="WP_244980952.1">
    <property type="nucleotide sequence ID" value="NZ_CP126003.1"/>
</dbReference>
<sequence length="118" mass="13265">MFFHQGLSRALLAQSRHQTAAAISGLRAMRPPMRTNAIVTVIERMSMSDPNWFSWYSFPFFVPLSGGVNQEIETNVVKVSEIEKKSLEKYMRIPTKSPGRTDMKSPADSETMSPTSPI</sequence>
<feature type="compositionally biased region" description="Polar residues" evidence="1">
    <location>
        <begin position="108"/>
        <end position="118"/>
    </location>
</feature>
<reference evidence="2" key="1">
    <citation type="submission" date="2021-02" db="EMBL/GenBank/DDBJ databases">
        <title>Genomic Encyclopedia of Type Strains, Phase IV (KMG-V): Genome sequencing to study the core and pangenomes of soil and plant-associated prokaryotes.</title>
        <authorList>
            <person name="Whitman W."/>
        </authorList>
    </citation>
    <scope>NUCLEOTIDE SEQUENCE</scope>
    <source>
        <strain evidence="2">USDA 406</strain>
    </source>
</reference>
<protein>
    <submittedName>
        <fullName evidence="2">Uncharacterized protein</fullName>
    </submittedName>
</protein>
<comment type="caution">
    <text evidence="2">The sequence shown here is derived from an EMBL/GenBank/DDBJ whole genome shotgun (WGS) entry which is preliminary data.</text>
</comment>
<feature type="region of interest" description="Disordered" evidence="1">
    <location>
        <begin position="90"/>
        <end position="118"/>
    </location>
</feature>
<organism evidence="2 3">
    <name type="scientific">Bradyrhizobium elkanii</name>
    <dbReference type="NCBI Taxonomy" id="29448"/>
    <lineage>
        <taxon>Bacteria</taxon>
        <taxon>Pseudomonadati</taxon>
        <taxon>Pseudomonadota</taxon>
        <taxon>Alphaproteobacteria</taxon>
        <taxon>Hyphomicrobiales</taxon>
        <taxon>Nitrobacteraceae</taxon>
        <taxon>Bradyrhizobium</taxon>
    </lineage>
</organism>
<accession>A0A8I2C3J1</accession>
<evidence type="ECO:0000313" key="3">
    <source>
        <dbReference type="Proteomes" id="UP000673383"/>
    </source>
</evidence>
<evidence type="ECO:0000313" key="2">
    <source>
        <dbReference type="EMBL" id="MBP1293634.1"/>
    </source>
</evidence>